<gene>
    <name evidence="1" type="ORF">EQU50_07620</name>
</gene>
<comment type="caution">
    <text evidence="1">The sequence shown here is derived from an EMBL/GenBank/DDBJ whole genome shotgun (WGS) entry which is preliminary data.</text>
</comment>
<dbReference type="RefSeq" id="WP_130154531.1">
    <property type="nucleotide sequence ID" value="NZ_SCFB01000019.1"/>
</dbReference>
<dbReference type="EMBL" id="SCFB01000019">
    <property type="protein sequence ID" value="RZI45299.1"/>
    <property type="molecule type" value="Genomic_DNA"/>
</dbReference>
<evidence type="ECO:0000313" key="1">
    <source>
        <dbReference type="EMBL" id="RZI45299.1"/>
    </source>
</evidence>
<dbReference type="Proteomes" id="UP000293550">
    <property type="component" value="Unassembled WGS sequence"/>
</dbReference>
<name>A0A4Q7DGT8_9PROT</name>
<keyword evidence="2" id="KW-1185">Reference proteome</keyword>
<evidence type="ECO:0000313" key="2">
    <source>
        <dbReference type="Proteomes" id="UP000293550"/>
    </source>
</evidence>
<protein>
    <submittedName>
        <fullName evidence="1">Uncharacterized protein</fullName>
    </submittedName>
</protein>
<reference evidence="1 2" key="1">
    <citation type="submission" date="2018-10" db="EMBL/GenBank/DDBJ databases">
        <title>An updated phylogeny of the Alphaproteobacteria reveals that the parasitic Rickettsiales and Holosporales have independent origins.</title>
        <authorList>
            <person name="Munoz-Gomez S.A."/>
            <person name="Hess S."/>
            <person name="Burger G."/>
            <person name="Lang B.F."/>
            <person name="Susko E."/>
            <person name="Slamovits C.H."/>
            <person name="Roger A.J."/>
        </authorList>
    </citation>
    <scope>NUCLEOTIDE SEQUENCE [LARGE SCALE GENOMIC DNA]</scope>
    <source>
        <strain evidence="1">HOLO01</strain>
    </source>
</reference>
<dbReference type="AlphaFoldDB" id="A0A4Q7DGT8"/>
<sequence>MSDIISVSIPPGNYNALTFATVLSRAMTTASLHSWVYQISFPNGYVQANTGKFTITVTGNGNLPPGNANQPSLIFDTNSVYEQMGFTQGTFAFTSNSLESPNVICMVPETNILIHSDICDNGSDDVLETVYYNNNQPLSNATFQCNDVLNWSKKLRTNQSNTYTFSITDEHNFELNLNGRNVLFSIILFRGAYLPPMTPQNSH</sequence>
<proteinExistence type="predicted"/>
<organism evidence="1 2">
    <name type="scientific">Candidatus Finniella inopinata</name>
    <dbReference type="NCBI Taxonomy" id="1696036"/>
    <lineage>
        <taxon>Bacteria</taxon>
        <taxon>Pseudomonadati</taxon>
        <taxon>Pseudomonadota</taxon>
        <taxon>Alphaproteobacteria</taxon>
        <taxon>Holosporales</taxon>
        <taxon>Candidatus Paracaedibacteraceae</taxon>
        <taxon>Candidatus Finniella</taxon>
    </lineage>
</organism>
<accession>A0A4Q7DGT8</accession>